<evidence type="ECO:0000256" key="6">
    <source>
        <dbReference type="ARBA" id="ARBA00047619"/>
    </source>
</evidence>
<comment type="caution">
    <text evidence="8">The sequence shown here is derived from an EMBL/GenBank/DDBJ whole genome shotgun (WGS) entry which is preliminary data.</text>
</comment>
<name>A0A8H4VXH9_9HELO</name>
<protein>
    <recommendedName>
        <fullName evidence="5">phosphoethanolamine N-methyltransferase</fullName>
        <ecNumber evidence="5">2.1.1.103</ecNumber>
    </recommendedName>
</protein>
<evidence type="ECO:0000256" key="2">
    <source>
        <dbReference type="ARBA" id="ARBA00005189"/>
    </source>
</evidence>
<reference evidence="8 9" key="1">
    <citation type="submission" date="2020-03" db="EMBL/GenBank/DDBJ databases">
        <title>Draft Genome Sequence of Cudoniella acicularis.</title>
        <authorList>
            <person name="Buettner E."/>
            <person name="Kellner H."/>
        </authorList>
    </citation>
    <scope>NUCLEOTIDE SEQUENCE [LARGE SCALE GENOMIC DNA]</scope>
    <source>
        <strain evidence="8 9">DSM 108380</strain>
    </source>
</reference>
<dbReference type="InterPro" id="IPR029063">
    <property type="entry name" value="SAM-dependent_MTases_sf"/>
</dbReference>
<comment type="pathway">
    <text evidence="2">Lipid metabolism.</text>
</comment>
<dbReference type="EC" id="2.1.1.103" evidence="5"/>
<evidence type="ECO:0000256" key="1">
    <source>
        <dbReference type="ARBA" id="ARBA00004969"/>
    </source>
</evidence>
<dbReference type="PANTHER" id="PTHR44307:SF2">
    <property type="entry name" value="PHOSPHOETHANOLAMINE METHYLTRANSFERASE ISOFORM X1"/>
    <property type="match status" value="1"/>
</dbReference>
<gene>
    <name evidence="8" type="ORF">G7Y89_g11965</name>
</gene>
<dbReference type="Gene3D" id="3.40.50.150">
    <property type="entry name" value="Vaccinia Virus protein VP39"/>
    <property type="match status" value="1"/>
</dbReference>
<evidence type="ECO:0000256" key="7">
    <source>
        <dbReference type="ARBA" id="ARBA00047841"/>
    </source>
</evidence>
<evidence type="ECO:0000256" key="5">
    <source>
        <dbReference type="ARBA" id="ARBA00035674"/>
    </source>
</evidence>
<dbReference type="GO" id="GO:0032259">
    <property type="term" value="P:methylation"/>
    <property type="evidence" value="ECO:0007669"/>
    <property type="project" value="UniProtKB-KW"/>
</dbReference>
<evidence type="ECO:0000313" key="8">
    <source>
        <dbReference type="EMBL" id="KAF4626201.1"/>
    </source>
</evidence>
<comment type="catalytic activity">
    <reaction evidence="7">
        <text>N-methylethanolamine phosphate + S-adenosyl-L-methionine = N,N-dimethylethanolamine phosphate + S-adenosyl-L-homocysteine + H(+)</text>
        <dbReference type="Rhea" id="RHEA:25321"/>
        <dbReference type="ChEBI" id="CHEBI:15378"/>
        <dbReference type="ChEBI" id="CHEBI:57781"/>
        <dbReference type="ChEBI" id="CHEBI:57856"/>
        <dbReference type="ChEBI" id="CHEBI:58641"/>
        <dbReference type="ChEBI" id="CHEBI:59789"/>
        <dbReference type="EC" id="2.1.1.103"/>
    </reaction>
    <physiologicalReaction direction="left-to-right" evidence="7">
        <dbReference type="Rhea" id="RHEA:25322"/>
    </physiologicalReaction>
</comment>
<accession>A0A8H4VXH9</accession>
<dbReference type="OrthoDB" id="2013972at2759"/>
<evidence type="ECO:0000256" key="4">
    <source>
        <dbReference type="ARBA" id="ARBA00022679"/>
    </source>
</evidence>
<dbReference type="Pfam" id="PF13489">
    <property type="entry name" value="Methyltransf_23"/>
    <property type="match status" value="1"/>
</dbReference>
<evidence type="ECO:0000313" key="9">
    <source>
        <dbReference type="Proteomes" id="UP000566819"/>
    </source>
</evidence>
<dbReference type="EMBL" id="JAAMPI010001202">
    <property type="protein sequence ID" value="KAF4626201.1"/>
    <property type="molecule type" value="Genomic_DNA"/>
</dbReference>
<dbReference type="AlphaFoldDB" id="A0A8H4VXH9"/>
<dbReference type="SUPFAM" id="SSF53335">
    <property type="entry name" value="S-adenosyl-L-methionine-dependent methyltransferases"/>
    <property type="match status" value="1"/>
</dbReference>
<dbReference type="GO" id="GO:0000234">
    <property type="term" value="F:phosphoethanolamine N-methyltransferase activity"/>
    <property type="evidence" value="ECO:0007669"/>
    <property type="project" value="UniProtKB-EC"/>
</dbReference>
<dbReference type="Proteomes" id="UP000566819">
    <property type="component" value="Unassembled WGS sequence"/>
</dbReference>
<sequence>MAEQQEGFIEVGDEGFSDEGADLESNQSFLTSLSSSIVKGVEENGRTYATYGKEEYGLPMDEQEMDRIDMSHAKYYILLEKKAFPRTDSLRSATDFRFRVWNGTAPNCTFEIDDIEQIWTWKRESFDFIFARDLLLSIRDWPKLVNQCFTHLKPGGYVEFQSIFGELCCDDDSLPADSNFRQFDKYVRVASDKMGTPLTAPASYKDWFEAAGFVDVVEKKLKIPCNPWAKDPRLKMVGAFELDNFLYGLEAMSLRMFERGLGWSAEETRVFVAGVRKDIRNSRFHSYYPFYIVYGRKPDAGTFTPAG</sequence>
<comment type="catalytic activity">
    <reaction evidence="6">
        <text>N,N-dimethylethanolamine phosphate + S-adenosyl-L-methionine = phosphocholine + S-adenosyl-L-homocysteine + H(+)</text>
        <dbReference type="Rhea" id="RHEA:25325"/>
        <dbReference type="ChEBI" id="CHEBI:15378"/>
        <dbReference type="ChEBI" id="CHEBI:57856"/>
        <dbReference type="ChEBI" id="CHEBI:58641"/>
        <dbReference type="ChEBI" id="CHEBI:59789"/>
        <dbReference type="ChEBI" id="CHEBI:295975"/>
        <dbReference type="EC" id="2.1.1.103"/>
    </reaction>
    <physiologicalReaction direction="left-to-right" evidence="6">
        <dbReference type="Rhea" id="RHEA:25326"/>
    </physiologicalReaction>
</comment>
<organism evidence="8 9">
    <name type="scientific">Cudoniella acicularis</name>
    <dbReference type="NCBI Taxonomy" id="354080"/>
    <lineage>
        <taxon>Eukaryota</taxon>
        <taxon>Fungi</taxon>
        <taxon>Dikarya</taxon>
        <taxon>Ascomycota</taxon>
        <taxon>Pezizomycotina</taxon>
        <taxon>Leotiomycetes</taxon>
        <taxon>Helotiales</taxon>
        <taxon>Tricladiaceae</taxon>
        <taxon>Cudoniella</taxon>
    </lineage>
</organism>
<comment type="pathway">
    <text evidence="1">Phospholipid metabolism; phosphatidylcholine biosynthesis.</text>
</comment>
<keyword evidence="9" id="KW-1185">Reference proteome</keyword>
<evidence type="ECO:0000256" key="3">
    <source>
        <dbReference type="ARBA" id="ARBA00022603"/>
    </source>
</evidence>
<keyword evidence="4" id="KW-0808">Transferase</keyword>
<dbReference type="PANTHER" id="PTHR44307">
    <property type="entry name" value="PHOSPHOETHANOLAMINE METHYLTRANSFERASE"/>
    <property type="match status" value="1"/>
</dbReference>
<dbReference type="CDD" id="cd02440">
    <property type="entry name" value="AdoMet_MTases"/>
    <property type="match status" value="1"/>
</dbReference>
<keyword evidence="3" id="KW-0489">Methyltransferase</keyword>
<proteinExistence type="predicted"/>